<evidence type="ECO:0000313" key="8">
    <source>
        <dbReference type="Proteomes" id="UP001244552"/>
    </source>
</evidence>
<evidence type="ECO:0000256" key="1">
    <source>
        <dbReference type="ARBA" id="ARBA00004651"/>
    </source>
</evidence>
<dbReference type="PANTHER" id="PTHR40277:SF1">
    <property type="entry name" value="BLL5419 PROTEIN"/>
    <property type="match status" value="1"/>
</dbReference>
<keyword evidence="8" id="KW-1185">Reference proteome</keyword>
<name>A0ABU0MU41_9PROT</name>
<comment type="caution">
    <text evidence="7">The sequence shown here is derived from an EMBL/GenBank/DDBJ whole genome shotgun (WGS) entry which is preliminary data.</text>
</comment>
<evidence type="ECO:0000256" key="5">
    <source>
        <dbReference type="ARBA" id="ARBA00023136"/>
    </source>
</evidence>
<keyword evidence="5 6" id="KW-0472">Membrane</keyword>
<proteinExistence type="predicted"/>
<reference evidence="7 8" key="1">
    <citation type="submission" date="2023-07" db="EMBL/GenBank/DDBJ databases">
        <title>Genomic Encyclopedia of Type Strains, Phase IV (KMG-IV): sequencing the most valuable type-strain genomes for metagenomic binning, comparative biology and taxonomic classification.</title>
        <authorList>
            <person name="Goeker M."/>
        </authorList>
    </citation>
    <scope>NUCLEOTIDE SEQUENCE [LARGE SCALE GENOMIC DNA]</scope>
    <source>
        <strain evidence="7 8">DSM 19922</strain>
    </source>
</reference>
<dbReference type="Proteomes" id="UP001244552">
    <property type="component" value="Unassembled WGS sequence"/>
</dbReference>
<protein>
    <submittedName>
        <fullName evidence="7">Uncharacterized protein (TIRG00374 family)</fullName>
    </submittedName>
</protein>
<keyword evidence="3 6" id="KW-0812">Transmembrane</keyword>
<evidence type="ECO:0000256" key="6">
    <source>
        <dbReference type="SAM" id="Phobius"/>
    </source>
</evidence>
<feature type="transmembrane region" description="Helical" evidence="6">
    <location>
        <begin position="153"/>
        <end position="176"/>
    </location>
</feature>
<accession>A0ABU0MU41</accession>
<dbReference type="EMBL" id="JAUSVU010000035">
    <property type="protein sequence ID" value="MDQ0536972.1"/>
    <property type="molecule type" value="Genomic_DNA"/>
</dbReference>
<feature type="transmembrane region" description="Helical" evidence="6">
    <location>
        <begin position="12"/>
        <end position="33"/>
    </location>
</feature>
<keyword evidence="2" id="KW-1003">Cell membrane</keyword>
<sequence length="356" mass="36182">MPIPAAAGRHRALLVKLAVTVLVLGLLAAGADWQGIAGRLSAADPWLLAAGFAAKALTLPLAALRWRAVGRAAGFTLSRWSAFRLQMASSFLGQILPGSVGADLLRGWFTWRLGHPAGMVMLALLVDRLTALLGVVVIGLIGVPHLAEVAPPAVAGTVLAGAAILAAGMALLLLAGRIPGGIPGGRLPLPRRLREAAVVRKLAGMVMAAAAQMRGMAWNRAAWIGLGHGIGVHLATIAATILFARSVGLPLGWLDGLAIVPAAIVAAALPVSFGGWGVREGAMVAGFALLGFDTGAALLVSLLIGLSIAVLSLPGGLFWLLLRNEAAALPQAIPASAVSPAAFPARPDALPTDPTR</sequence>
<evidence type="ECO:0000256" key="2">
    <source>
        <dbReference type="ARBA" id="ARBA00022475"/>
    </source>
</evidence>
<comment type="subcellular location">
    <subcellularLocation>
        <location evidence="1">Cell membrane</location>
        <topology evidence="1">Multi-pass membrane protein</topology>
    </subcellularLocation>
</comment>
<dbReference type="PANTHER" id="PTHR40277">
    <property type="entry name" value="BLL5419 PROTEIN"/>
    <property type="match status" value="1"/>
</dbReference>
<dbReference type="RefSeq" id="WP_209990576.1">
    <property type="nucleotide sequence ID" value="NZ_JAGINO010000035.1"/>
</dbReference>
<organism evidence="7 8">
    <name type="scientific">Azospirillum picis</name>
    <dbReference type="NCBI Taxonomy" id="488438"/>
    <lineage>
        <taxon>Bacteria</taxon>
        <taxon>Pseudomonadati</taxon>
        <taxon>Pseudomonadota</taxon>
        <taxon>Alphaproteobacteria</taxon>
        <taxon>Rhodospirillales</taxon>
        <taxon>Azospirillaceae</taxon>
        <taxon>Azospirillum</taxon>
    </lineage>
</organism>
<feature type="transmembrane region" description="Helical" evidence="6">
    <location>
        <begin position="256"/>
        <end position="276"/>
    </location>
</feature>
<evidence type="ECO:0000313" key="7">
    <source>
        <dbReference type="EMBL" id="MDQ0536972.1"/>
    </source>
</evidence>
<dbReference type="Pfam" id="PF03706">
    <property type="entry name" value="LPG_synthase_TM"/>
    <property type="match status" value="1"/>
</dbReference>
<feature type="transmembrane region" description="Helical" evidence="6">
    <location>
        <begin position="296"/>
        <end position="322"/>
    </location>
</feature>
<dbReference type="InterPro" id="IPR022791">
    <property type="entry name" value="L-PG_synthase/AglD"/>
</dbReference>
<evidence type="ECO:0000256" key="3">
    <source>
        <dbReference type="ARBA" id="ARBA00022692"/>
    </source>
</evidence>
<feature type="transmembrane region" description="Helical" evidence="6">
    <location>
        <begin position="129"/>
        <end position="147"/>
    </location>
</feature>
<keyword evidence="4 6" id="KW-1133">Transmembrane helix</keyword>
<gene>
    <name evidence="7" type="ORF">QO018_005871</name>
</gene>
<feature type="transmembrane region" description="Helical" evidence="6">
    <location>
        <begin position="45"/>
        <end position="64"/>
    </location>
</feature>
<evidence type="ECO:0000256" key="4">
    <source>
        <dbReference type="ARBA" id="ARBA00022989"/>
    </source>
</evidence>
<feature type="transmembrane region" description="Helical" evidence="6">
    <location>
        <begin position="221"/>
        <end position="244"/>
    </location>
</feature>